<evidence type="ECO:0000313" key="4">
    <source>
        <dbReference type="EMBL" id="MDT2691867.1"/>
    </source>
</evidence>
<keyword evidence="1 2" id="KW-0238">DNA-binding</keyword>
<dbReference type="InterPro" id="IPR050624">
    <property type="entry name" value="HTH-type_Tx_Regulator"/>
</dbReference>
<dbReference type="Gene3D" id="1.10.357.10">
    <property type="entry name" value="Tetracycline Repressor, domain 2"/>
    <property type="match status" value="1"/>
</dbReference>
<evidence type="ECO:0000313" key="9">
    <source>
        <dbReference type="Proteomes" id="UP001183682"/>
    </source>
</evidence>
<organism evidence="4 9">
    <name type="scientific">Enterococcus gallinarum</name>
    <dbReference type="NCBI Taxonomy" id="1353"/>
    <lineage>
        <taxon>Bacteria</taxon>
        <taxon>Bacillati</taxon>
        <taxon>Bacillota</taxon>
        <taxon>Bacilli</taxon>
        <taxon>Lactobacillales</taxon>
        <taxon>Enterococcaceae</taxon>
        <taxon>Enterococcus</taxon>
    </lineage>
</organism>
<protein>
    <submittedName>
        <fullName evidence="6">TetR family transcriptional regulator</fullName>
    </submittedName>
    <submittedName>
        <fullName evidence="4">TetR/AcrR family transcriptional regulator</fullName>
    </submittedName>
</protein>
<dbReference type="PRINTS" id="PR00455">
    <property type="entry name" value="HTHTETR"/>
</dbReference>
<dbReference type="Pfam" id="PF00440">
    <property type="entry name" value="TetR_N"/>
    <property type="match status" value="1"/>
</dbReference>
<dbReference type="GO" id="GO:0003677">
    <property type="term" value="F:DNA binding"/>
    <property type="evidence" value="ECO:0007669"/>
    <property type="project" value="UniProtKB-UniRule"/>
</dbReference>
<name>A0A366U4C7_ENTGA</name>
<proteinExistence type="predicted"/>
<dbReference type="Proteomes" id="UP000254807">
    <property type="component" value="Unassembled WGS sequence"/>
</dbReference>
<gene>
    <name evidence="6" type="primary">kstR</name>
    <name evidence="5" type="ORF">EGM181_05235</name>
    <name evidence="6" type="ORF">NCTC12360_01534</name>
    <name evidence="4" type="ORF">P7E30_16965</name>
</gene>
<evidence type="ECO:0000256" key="1">
    <source>
        <dbReference type="ARBA" id="ARBA00023125"/>
    </source>
</evidence>
<evidence type="ECO:0000313" key="6">
    <source>
        <dbReference type="EMBL" id="STD83074.1"/>
    </source>
</evidence>
<evidence type="ECO:0000313" key="7">
    <source>
        <dbReference type="Proteomes" id="UP000254807"/>
    </source>
</evidence>
<dbReference type="InterPro" id="IPR009057">
    <property type="entry name" value="Homeodomain-like_sf"/>
</dbReference>
<evidence type="ECO:0000313" key="8">
    <source>
        <dbReference type="Proteomes" id="UP000516696"/>
    </source>
</evidence>
<dbReference type="EMBL" id="CP050485">
    <property type="protein sequence ID" value="QOG26702.1"/>
    <property type="molecule type" value="Genomic_DNA"/>
</dbReference>
<dbReference type="Proteomes" id="UP001183682">
    <property type="component" value="Unassembled WGS sequence"/>
</dbReference>
<feature type="domain" description="HTH tetR-type" evidence="3">
    <location>
        <begin position="14"/>
        <end position="74"/>
    </location>
</feature>
<feature type="DNA-binding region" description="H-T-H motif" evidence="2">
    <location>
        <begin position="37"/>
        <end position="56"/>
    </location>
</feature>
<dbReference type="PANTHER" id="PTHR43479">
    <property type="entry name" value="ACREF/ENVCD OPERON REPRESSOR-RELATED"/>
    <property type="match status" value="1"/>
</dbReference>
<reference evidence="5 8" key="2">
    <citation type="submission" date="2020-03" db="EMBL/GenBank/DDBJ databases">
        <title>Characterization of ganglioside-mimicking enterococci.</title>
        <authorList>
            <person name="Patry R.T."/>
            <person name="Nothaft H."/>
            <person name="Bridger R."/>
            <person name="Shajahan A."/>
            <person name="Huynh S."/>
            <person name="Sanchez S."/>
            <person name="Azadi P."/>
            <person name="Cooper K."/>
            <person name="Miller W.G."/>
            <person name="Parker C.T."/>
            <person name="Wells L."/>
            <person name="Szymanski C.M."/>
        </authorList>
    </citation>
    <scope>NUCLEOTIDE SEQUENCE [LARGE SCALE GENOMIC DNA]</scope>
    <source>
        <strain evidence="5 8">EGM181</strain>
    </source>
</reference>
<evidence type="ECO:0000259" key="3">
    <source>
        <dbReference type="PROSITE" id="PS50977"/>
    </source>
</evidence>
<sequence length="214" mass="25041">MYKTANELFNRLKSEKKELILNYILEEFGRVGYESASVRKIADKADLSAGSLYQYFNNKEGMLRVAIEHVFVILDEYINNINNAPLKLENRLEVMFETILELGRKHPELIVFYNKIPGDEQMTSEWVKQFYNNTSFFKVYWHTVNELKDEKEISDKIDPVVYTFIIDTMMLSGELLQNTQYQEIKAKVFLEDSIKSSLILKENVIETLTVLARG</sequence>
<reference evidence="4" key="3">
    <citation type="submission" date="2023-03" db="EMBL/GenBank/DDBJ databases">
        <authorList>
            <person name="Shen W."/>
            <person name="Cai J."/>
        </authorList>
    </citation>
    <scope>NUCLEOTIDE SEQUENCE</scope>
    <source>
        <strain evidence="4">K69-2</strain>
    </source>
</reference>
<dbReference type="AlphaFoldDB" id="A0A366U4C7"/>
<evidence type="ECO:0000256" key="2">
    <source>
        <dbReference type="PROSITE-ProRule" id="PRU00335"/>
    </source>
</evidence>
<keyword evidence="7" id="KW-1185">Reference proteome</keyword>
<dbReference type="EMBL" id="UFYW01000001">
    <property type="protein sequence ID" value="STD83074.1"/>
    <property type="molecule type" value="Genomic_DNA"/>
</dbReference>
<accession>A0A366U4C7</accession>
<dbReference type="EMBL" id="JARPZN010000022">
    <property type="protein sequence ID" value="MDT2691867.1"/>
    <property type="molecule type" value="Genomic_DNA"/>
</dbReference>
<evidence type="ECO:0000313" key="5">
    <source>
        <dbReference type="EMBL" id="QOG26702.1"/>
    </source>
</evidence>
<dbReference type="OrthoDB" id="9814200at2"/>
<reference evidence="6 7" key="1">
    <citation type="submission" date="2018-06" db="EMBL/GenBank/DDBJ databases">
        <authorList>
            <consortium name="Pathogen Informatics"/>
            <person name="Doyle S."/>
        </authorList>
    </citation>
    <scope>NUCLEOTIDE SEQUENCE [LARGE SCALE GENOMIC DNA]</scope>
    <source>
        <strain evidence="6 7">NCTC12360</strain>
    </source>
</reference>
<dbReference type="InterPro" id="IPR001647">
    <property type="entry name" value="HTH_TetR"/>
</dbReference>
<dbReference type="Proteomes" id="UP000516696">
    <property type="component" value="Chromosome"/>
</dbReference>
<dbReference type="PANTHER" id="PTHR43479:SF11">
    <property type="entry name" value="ACREF_ENVCD OPERON REPRESSOR-RELATED"/>
    <property type="match status" value="1"/>
</dbReference>
<dbReference type="SUPFAM" id="SSF46689">
    <property type="entry name" value="Homeodomain-like"/>
    <property type="match status" value="1"/>
</dbReference>
<dbReference type="PROSITE" id="PS01081">
    <property type="entry name" value="HTH_TETR_1"/>
    <property type="match status" value="1"/>
</dbReference>
<dbReference type="PROSITE" id="PS50977">
    <property type="entry name" value="HTH_TETR_2"/>
    <property type="match status" value="1"/>
</dbReference>
<dbReference type="InterPro" id="IPR023772">
    <property type="entry name" value="DNA-bd_HTH_TetR-type_CS"/>
</dbReference>
<dbReference type="RefSeq" id="WP_060814991.1">
    <property type="nucleotide sequence ID" value="NZ_CP050485.1"/>
</dbReference>